<dbReference type="Proteomes" id="UP000016412">
    <property type="component" value="Unassembled WGS sequence"/>
</dbReference>
<dbReference type="GeneID" id="95565781"/>
<feature type="transmembrane region" description="Helical" evidence="1">
    <location>
        <begin position="57"/>
        <end position="77"/>
    </location>
</feature>
<protein>
    <submittedName>
        <fullName evidence="2">Uncharacterized protein</fullName>
    </submittedName>
</protein>
<evidence type="ECO:0000313" key="5">
    <source>
        <dbReference type="Proteomes" id="UP000016646"/>
    </source>
</evidence>
<gene>
    <name evidence="3" type="ORF">HMPREF0860_1059</name>
    <name evidence="2" type="ORF">HMPREF1325_1837</name>
</gene>
<keyword evidence="1" id="KW-0812">Transmembrane</keyword>
<dbReference type="PATRIC" id="fig|1125725.3.peg.93"/>
<keyword evidence="1" id="KW-1133">Transmembrane helix</keyword>
<comment type="caution">
    <text evidence="2">The sequence shown here is derived from an EMBL/GenBank/DDBJ whole genome shotgun (WGS) entry which is preliminary data.</text>
</comment>
<dbReference type="EMBL" id="AUZJ01000002">
    <property type="protein sequence ID" value="ERF61858.1"/>
    <property type="molecule type" value="Genomic_DNA"/>
</dbReference>
<keyword evidence="1" id="KW-0472">Membrane</keyword>
<dbReference type="TCDB" id="1.E.49.1.5">
    <property type="family name" value="the putative treponema 4 tms holin (tre4hol) family"/>
</dbReference>
<feature type="transmembrane region" description="Helical" evidence="1">
    <location>
        <begin position="83"/>
        <end position="101"/>
    </location>
</feature>
<dbReference type="Proteomes" id="UP000016646">
    <property type="component" value="Unassembled WGS sequence"/>
</dbReference>
<keyword evidence="5" id="KW-1185">Reference proteome</keyword>
<dbReference type="AlphaFoldDB" id="U1FPN5"/>
<dbReference type="EMBL" id="AVQI01000067">
    <property type="protein sequence ID" value="ERK00372.1"/>
    <property type="molecule type" value="Genomic_DNA"/>
</dbReference>
<evidence type="ECO:0000256" key="1">
    <source>
        <dbReference type="SAM" id="Phobius"/>
    </source>
</evidence>
<reference evidence="4 5" key="1">
    <citation type="submission" date="2013-08" db="EMBL/GenBank/DDBJ databases">
        <authorList>
            <person name="Durkin A.S."/>
            <person name="Haft D.R."/>
            <person name="McCorrison J."/>
            <person name="Torralba M."/>
            <person name="Gillis M."/>
            <person name="Haft D.H."/>
            <person name="Methe B."/>
            <person name="Sutton G."/>
            <person name="Nelson K.E."/>
        </authorList>
    </citation>
    <scope>NUCLEOTIDE SEQUENCE [LARGE SCALE GENOMIC DNA]</scope>
    <source>
        <strain evidence="3 5">ATCC 35536</strain>
        <strain evidence="2 4">VPI DR56BR1116</strain>
    </source>
</reference>
<sequence>MKKFFLILALALIAGGAVCMSYSTYWVFDVIGGIVLIVGCALATVYAIKTVKKKPTLIALLCALYTAVVLLLIAGAVTFSGTILLAILGSAALILFGFPLARFNL</sequence>
<proteinExistence type="predicted"/>
<dbReference type="STRING" id="1125725.HMPREF1325_1837"/>
<evidence type="ECO:0000313" key="3">
    <source>
        <dbReference type="EMBL" id="ERK00372.1"/>
    </source>
</evidence>
<feature type="transmembrane region" description="Helical" evidence="1">
    <location>
        <begin position="26"/>
        <end position="48"/>
    </location>
</feature>
<dbReference type="RefSeq" id="WP_021329122.1">
    <property type="nucleotide sequence ID" value="NZ_AUZJ01000002.1"/>
</dbReference>
<evidence type="ECO:0000313" key="4">
    <source>
        <dbReference type="Proteomes" id="UP000016412"/>
    </source>
</evidence>
<evidence type="ECO:0000313" key="2">
    <source>
        <dbReference type="EMBL" id="ERF61858.1"/>
    </source>
</evidence>
<name>U1FPN5_TRESO</name>
<accession>U1FPN5</accession>
<organism evidence="2 4">
    <name type="scientific">Treponema socranskii subsp. socranskii VPI DR56BR1116 = ATCC 35536</name>
    <dbReference type="NCBI Taxonomy" id="1125725"/>
    <lineage>
        <taxon>Bacteria</taxon>
        <taxon>Pseudomonadati</taxon>
        <taxon>Spirochaetota</taxon>
        <taxon>Spirochaetia</taxon>
        <taxon>Spirochaetales</taxon>
        <taxon>Treponemataceae</taxon>
        <taxon>Treponema</taxon>
    </lineage>
</organism>